<dbReference type="RefSeq" id="WP_169382805.1">
    <property type="nucleotide sequence ID" value="NZ_JAAXLA010000034.1"/>
</dbReference>
<gene>
    <name evidence="2" type="ORF">HF526_18695</name>
</gene>
<evidence type="ECO:0008006" key="4">
    <source>
        <dbReference type="Google" id="ProtNLM"/>
    </source>
</evidence>
<organism evidence="2 3">
    <name type="scientific">Pseudonocardia acidicola</name>
    <dbReference type="NCBI Taxonomy" id="2724939"/>
    <lineage>
        <taxon>Bacteria</taxon>
        <taxon>Bacillati</taxon>
        <taxon>Actinomycetota</taxon>
        <taxon>Actinomycetes</taxon>
        <taxon>Pseudonocardiales</taxon>
        <taxon>Pseudonocardiaceae</taxon>
        <taxon>Pseudonocardia</taxon>
    </lineage>
</organism>
<dbReference type="Proteomes" id="UP000820669">
    <property type="component" value="Unassembled WGS sequence"/>
</dbReference>
<proteinExistence type="predicted"/>
<name>A0ABX1SCN1_9PSEU</name>
<reference evidence="2 3" key="1">
    <citation type="submission" date="2020-04" db="EMBL/GenBank/DDBJ databases">
        <authorList>
            <person name="Klaysubun C."/>
            <person name="Duangmal K."/>
            <person name="Lipun K."/>
        </authorList>
    </citation>
    <scope>NUCLEOTIDE SEQUENCE [LARGE SCALE GENOMIC DNA]</scope>
    <source>
        <strain evidence="2 3">K10HN5</strain>
    </source>
</reference>
<evidence type="ECO:0000313" key="2">
    <source>
        <dbReference type="EMBL" id="NMH99324.1"/>
    </source>
</evidence>
<keyword evidence="3" id="KW-1185">Reference proteome</keyword>
<dbReference type="EMBL" id="JAAXLA010000034">
    <property type="protein sequence ID" value="NMH99324.1"/>
    <property type="molecule type" value="Genomic_DNA"/>
</dbReference>
<feature type="region of interest" description="Disordered" evidence="1">
    <location>
        <begin position="1"/>
        <end position="21"/>
    </location>
</feature>
<sequence length="110" mass="11553">MAMDATPNPPADADDRPTPDRWADIAELPARTVAREHSGRWSDTGLPDTLADLDAPLETVWAAVQLALSGADQHTLAHTLGLTDAAARQIIVAATEQLLATDSDADEAAT</sequence>
<protein>
    <recommendedName>
        <fullName evidence="4">Sigma-70-like protein</fullName>
    </recommendedName>
</protein>
<accession>A0ABX1SCN1</accession>
<evidence type="ECO:0000313" key="3">
    <source>
        <dbReference type="Proteomes" id="UP000820669"/>
    </source>
</evidence>
<evidence type="ECO:0000256" key="1">
    <source>
        <dbReference type="SAM" id="MobiDB-lite"/>
    </source>
</evidence>
<comment type="caution">
    <text evidence="2">The sequence shown here is derived from an EMBL/GenBank/DDBJ whole genome shotgun (WGS) entry which is preliminary data.</text>
</comment>